<accession>A0A0K6I7Y1</accession>
<dbReference type="InterPro" id="IPR016161">
    <property type="entry name" value="Ald_DH/histidinol_DH"/>
</dbReference>
<comment type="similarity">
    <text evidence="1 4">Belongs to the aldehyde dehydrogenase family.</text>
</comment>
<organism evidence="6 7">
    <name type="scientific">Pannonibacter indicus</name>
    <dbReference type="NCBI Taxonomy" id="466044"/>
    <lineage>
        <taxon>Bacteria</taxon>
        <taxon>Pseudomonadati</taxon>
        <taxon>Pseudomonadota</taxon>
        <taxon>Alphaproteobacteria</taxon>
        <taxon>Hyphomicrobiales</taxon>
        <taxon>Stappiaceae</taxon>
        <taxon>Pannonibacter</taxon>
    </lineage>
</organism>
<evidence type="ECO:0000256" key="4">
    <source>
        <dbReference type="RuleBase" id="RU003345"/>
    </source>
</evidence>
<evidence type="ECO:0000256" key="3">
    <source>
        <dbReference type="PROSITE-ProRule" id="PRU10007"/>
    </source>
</evidence>
<dbReference type="SUPFAM" id="SSF53720">
    <property type="entry name" value="ALDH-like"/>
    <property type="match status" value="1"/>
</dbReference>
<gene>
    <name evidence="6" type="ORF">Ga0061067_11243</name>
</gene>
<sequence length="473" mass="49093">MTLPVQTAPTLSPTLSPASTAAIEVRNPFDGALAGEVPVSTGAEVLAALARARKAQADFRHSTPALRRKLLESLAAQIAAHAEELARTICNEMGKTITEARNEVRRAQNTLRLSGDAATFLDGETLHCAIVEGGADRLATVTYQPVGVVGAITPFNYPLNLLCHKLGPAIAAGNAVIAKPSPKAPLAAAMLCDLAAKAGWPDGLFQVVHGGAETALSLARAPIDLLSFTGGPAAGLALKAASGLVRCLMELGGNDPLFVLPDADLGRAVATAIGHRFEIAGQSCAAVKKLYLHEDIEEEFTARLLAEVARISTGDPRLAETVMGPVIDEAAAALVESRISQTLAGGARLLAGGTREGTLVAPTVLRNVAADAPVIAGETFGPVIAIRSFRDPAAAICEVNAGDYGLQAGVFTNDHSLVKLFSRELAVGGVMINEGPDFRAEHVPFGGIKRSGLGREGVRITLREMSETKVVID</sequence>
<evidence type="ECO:0000313" key="7">
    <source>
        <dbReference type="Proteomes" id="UP000183900"/>
    </source>
</evidence>
<dbReference type="InterPro" id="IPR016162">
    <property type="entry name" value="Ald_DH_N"/>
</dbReference>
<dbReference type="OrthoDB" id="9812625at2"/>
<proteinExistence type="inferred from homology"/>
<keyword evidence="2 4" id="KW-0560">Oxidoreductase</keyword>
<protein>
    <submittedName>
        <fullName evidence="6">Acyl-CoA reductase or other NAD-dependent aldehyde dehydrogenase</fullName>
    </submittedName>
</protein>
<evidence type="ECO:0000259" key="5">
    <source>
        <dbReference type="Pfam" id="PF00171"/>
    </source>
</evidence>
<dbReference type="PANTHER" id="PTHR42991">
    <property type="entry name" value="ALDEHYDE DEHYDROGENASE"/>
    <property type="match status" value="1"/>
</dbReference>
<dbReference type="Gene3D" id="3.40.309.10">
    <property type="entry name" value="Aldehyde Dehydrogenase, Chain A, domain 2"/>
    <property type="match status" value="1"/>
</dbReference>
<dbReference type="PANTHER" id="PTHR42991:SF1">
    <property type="entry name" value="ALDEHYDE DEHYDROGENASE"/>
    <property type="match status" value="1"/>
</dbReference>
<dbReference type="EMBL" id="CYHE01000012">
    <property type="protein sequence ID" value="CUA99138.1"/>
    <property type="molecule type" value="Genomic_DNA"/>
</dbReference>
<dbReference type="InterPro" id="IPR016163">
    <property type="entry name" value="Ald_DH_C"/>
</dbReference>
<reference evidence="7" key="1">
    <citation type="submission" date="2015-08" db="EMBL/GenBank/DDBJ databases">
        <authorList>
            <person name="Varghese N."/>
        </authorList>
    </citation>
    <scope>NUCLEOTIDE SEQUENCE [LARGE SCALE GENOMIC DNA]</scope>
    <source>
        <strain evidence="7">DSM 23407</strain>
    </source>
</reference>
<evidence type="ECO:0000313" key="6">
    <source>
        <dbReference type="EMBL" id="CUA99138.1"/>
    </source>
</evidence>
<dbReference type="InterPro" id="IPR016160">
    <property type="entry name" value="Ald_DH_CS_CYS"/>
</dbReference>
<evidence type="ECO:0000256" key="2">
    <source>
        <dbReference type="ARBA" id="ARBA00023002"/>
    </source>
</evidence>
<feature type="domain" description="Aldehyde dehydrogenase" evidence="5">
    <location>
        <begin position="20"/>
        <end position="471"/>
    </location>
</feature>
<dbReference type="InterPro" id="IPR051020">
    <property type="entry name" value="ALDH-related_metabolic_enz"/>
</dbReference>
<dbReference type="PROSITE" id="PS00070">
    <property type="entry name" value="ALDEHYDE_DEHYDR_CYS"/>
    <property type="match status" value="1"/>
</dbReference>
<name>A0A0K6I7Y1_9HYPH</name>
<dbReference type="InterPro" id="IPR029510">
    <property type="entry name" value="Ald_DH_CS_GLU"/>
</dbReference>
<dbReference type="GO" id="GO:0008911">
    <property type="term" value="F:lactaldehyde dehydrogenase (NAD+) activity"/>
    <property type="evidence" value="ECO:0007669"/>
    <property type="project" value="TreeGrafter"/>
</dbReference>
<dbReference type="InterPro" id="IPR015590">
    <property type="entry name" value="Aldehyde_DH_dom"/>
</dbReference>
<keyword evidence="7" id="KW-1185">Reference proteome</keyword>
<evidence type="ECO:0000256" key="1">
    <source>
        <dbReference type="ARBA" id="ARBA00009986"/>
    </source>
</evidence>
<feature type="active site" evidence="3">
    <location>
        <position position="250"/>
    </location>
</feature>
<dbReference type="AlphaFoldDB" id="A0A0K6I7Y1"/>
<dbReference type="RefSeq" id="WP_055456590.1">
    <property type="nucleotide sequence ID" value="NZ_CYHE01000012.1"/>
</dbReference>
<dbReference type="Gene3D" id="3.40.605.10">
    <property type="entry name" value="Aldehyde Dehydrogenase, Chain A, domain 1"/>
    <property type="match status" value="1"/>
</dbReference>
<dbReference type="Proteomes" id="UP000183900">
    <property type="component" value="Unassembled WGS sequence"/>
</dbReference>
<dbReference type="Pfam" id="PF00171">
    <property type="entry name" value="Aldedh"/>
    <property type="match status" value="1"/>
</dbReference>
<dbReference type="PROSITE" id="PS00687">
    <property type="entry name" value="ALDEHYDE_DEHYDR_GLU"/>
    <property type="match status" value="1"/>
</dbReference>